<dbReference type="GO" id="GO:0005509">
    <property type="term" value="F:calcium ion binding"/>
    <property type="evidence" value="ECO:0007669"/>
    <property type="project" value="TreeGrafter"/>
</dbReference>
<dbReference type="InterPro" id="IPR038983">
    <property type="entry name" value="C2CD5"/>
</dbReference>
<feature type="region of interest" description="Disordered" evidence="1">
    <location>
        <begin position="1"/>
        <end position="51"/>
    </location>
</feature>
<evidence type="ECO:0000313" key="4">
    <source>
        <dbReference type="Proteomes" id="UP000281553"/>
    </source>
</evidence>
<feature type="compositionally biased region" description="Polar residues" evidence="1">
    <location>
        <begin position="26"/>
        <end position="38"/>
    </location>
</feature>
<proteinExistence type="predicted"/>
<reference evidence="3 4" key="1">
    <citation type="submission" date="2018-11" db="EMBL/GenBank/DDBJ databases">
        <authorList>
            <consortium name="Pathogen Informatics"/>
        </authorList>
    </citation>
    <scope>NUCLEOTIDE SEQUENCE [LARGE SCALE GENOMIC DNA]</scope>
</reference>
<feature type="compositionally biased region" description="Polar residues" evidence="1">
    <location>
        <begin position="1"/>
        <end position="11"/>
    </location>
</feature>
<dbReference type="GO" id="GO:0031340">
    <property type="term" value="P:positive regulation of vesicle fusion"/>
    <property type="evidence" value="ECO:0007669"/>
    <property type="project" value="TreeGrafter"/>
</dbReference>
<dbReference type="Pfam" id="PF23128">
    <property type="entry name" value="YbjQ_4"/>
    <property type="match status" value="1"/>
</dbReference>
<protein>
    <recommendedName>
        <fullName evidence="2">C2CD5 C-terminal domain-containing protein</fullName>
    </recommendedName>
</protein>
<accession>A0A3P6SLW2</accession>
<dbReference type="OrthoDB" id="419768at2759"/>
<dbReference type="Proteomes" id="UP000281553">
    <property type="component" value="Unassembled WGS sequence"/>
</dbReference>
<gene>
    <name evidence="3" type="ORF">DILT_LOCUS2698</name>
</gene>
<dbReference type="GO" id="GO:0065002">
    <property type="term" value="P:intracellular protein transmembrane transport"/>
    <property type="evidence" value="ECO:0007669"/>
    <property type="project" value="TreeGrafter"/>
</dbReference>
<dbReference type="GO" id="GO:0090314">
    <property type="term" value="P:positive regulation of protein targeting to membrane"/>
    <property type="evidence" value="ECO:0007669"/>
    <property type="project" value="TreeGrafter"/>
</dbReference>
<dbReference type="EMBL" id="UYRU01042491">
    <property type="protein sequence ID" value="VDK75856.1"/>
    <property type="molecule type" value="Genomic_DNA"/>
</dbReference>
<organism evidence="3 4">
    <name type="scientific">Dibothriocephalus latus</name>
    <name type="common">Fish tapeworm</name>
    <name type="synonym">Diphyllobothrium latum</name>
    <dbReference type="NCBI Taxonomy" id="60516"/>
    <lineage>
        <taxon>Eukaryota</taxon>
        <taxon>Metazoa</taxon>
        <taxon>Spiralia</taxon>
        <taxon>Lophotrochozoa</taxon>
        <taxon>Platyhelminthes</taxon>
        <taxon>Cestoda</taxon>
        <taxon>Eucestoda</taxon>
        <taxon>Diphyllobothriidea</taxon>
        <taxon>Diphyllobothriidae</taxon>
        <taxon>Dibothriocephalus</taxon>
    </lineage>
</organism>
<dbReference type="InterPro" id="IPR057815">
    <property type="entry name" value="C2CD5_C"/>
</dbReference>
<sequence length="432" mass="47078">MEPKSPSTKQSLRVRASESCPPNAEVDSTVSPARTPASSPEPGACEITTSTEQEQATVKFSNSSWEGTLAADQNTYFVDTRDPEPEEMTFLLDDPFPPSSMLLSTTESLGSESAMWLAGNVPPYDSTASGDIRATSKNPPTLCWRPAYSFVKLHYLQGILPDDALGSVFFNHRASSVAEQGTTASSPDSDYSGTVACRPSLRNPQSLPDFAVKYHASGSLVCLADGLRSANQLTWFRFRTLLPCALTALTYRLCITEDNVIQGRAATFDPAIGRRGSTTRSCRQLDKFICDHDKCLLTPLASIPNYEVTSYFGNISFFFVRETTDLRELLSSPGNVVVMVPFGPISCVQITFFLLIKYLLGLRFQMGGLRCFVHASVADAQSVISAHTISFGGNALLSYHISELLIIRPPSRNQAQCILNLCGDMAYVTPVV</sequence>
<dbReference type="GO" id="GO:0010828">
    <property type="term" value="P:positive regulation of D-glucose transmembrane transport"/>
    <property type="evidence" value="ECO:0007669"/>
    <property type="project" value="TreeGrafter"/>
</dbReference>
<evidence type="ECO:0000259" key="2">
    <source>
        <dbReference type="Pfam" id="PF23128"/>
    </source>
</evidence>
<dbReference type="GO" id="GO:0072659">
    <property type="term" value="P:protein localization to plasma membrane"/>
    <property type="evidence" value="ECO:0007669"/>
    <property type="project" value="TreeGrafter"/>
</dbReference>
<evidence type="ECO:0000256" key="1">
    <source>
        <dbReference type="SAM" id="MobiDB-lite"/>
    </source>
</evidence>
<feature type="domain" description="C2CD5 C-terminal" evidence="2">
    <location>
        <begin position="366"/>
        <end position="427"/>
    </location>
</feature>
<dbReference type="GO" id="GO:0005886">
    <property type="term" value="C:plasma membrane"/>
    <property type="evidence" value="ECO:0007669"/>
    <property type="project" value="TreeGrafter"/>
</dbReference>
<evidence type="ECO:0000313" key="3">
    <source>
        <dbReference type="EMBL" id="VDK75856.1"/>
    </source>
</evidence>
<dbReference type="GO" id="GO:0005544">
    <property type="term" value="F:calcium-dependent phospholipid binding"/>
    <property type="evidence" value="ECO:0007669"/>
    <property type="project" value="InterPro"/>
</dbReference>
<keyword evidence="4" id="KW-1185">Reference proteome</keyword>
<name>A0A3P6SLW2_DIBLA</name>
<dbReference type="AlphaFoldDB" id="A0A3P6SLW2"/>
<dbReference type="PANTHER" id="PTHR37412:SF2">
    <property type="entry name" value="C2 DOMAIN-CONTAINING PROTEIN 5"/>
    <property type="match status" value="1"/>
</dbReference>
<dbReference type="PANTHER" id="PTHR37412">
    <property type="entry name" value="C2 DOMAIN-CONTAINING PROTEIN 5"/>
    <property type="match status" value="1"/>
</dbReference>